<feature type="transmembrane region" description="Helical" evidence="7">
    <location>
        <begin position="110"/>
        <end position="131"/>
    </location>
</feature>
<accession>A0ABY5APN9</accession>
<proteinExistence type="inferred from homology"/>
<comment type="subcellular location">
    <subcellularLocation>
        <location evidence="1 7">Cell membrane</location>
        <topology evidence="1 7">Multi-pass membrane protein</topology>
    </subcellularLocation>
</comment>
<evidence type="ECO:0000256" key="4">
    <source>
        <dbReference type="ARBA" id="ARBA00022692"/>
    </source>
</evidence>
<dbReference type="EMBL" id="CP098611">
    <property type="protein sequence ID" value="USR90817.1"/>
    <property type="molecule type" value="Genomic_DNA"/>
</dbReference>
<evidence type="ECO:0000256" key="5">
    <source>
        <dbReference type="ARBA" id="ARBA00022989"/>
    </source>
</evidence>
<dbReference type="PANTHER" id="PTHR43005:SF1">
    <property type="entry name" value="SPERMIDINE_PUTRESCINE TRANSPORT SYSTEM PERMEASE PROTEIN"/>
    <property type="match status" value="1"/>
</dbReference>
<keyword evidence="6 7" id="KW-0472">Membrane</keyword>
<keyword evidence="2 7" id="KW-0813">Transport</keyword>
<dbReference type="RefSeq" id="WP_252662841.1">
    <property type="nucleotide sequence ID" value="NZ_CP098611.1"/>
</dbReference>
<dbReference type="InterPro" id="IPR000515">
    <property type="entry name" value="MetI-like"/>
</dbReference>
<keyword evidence="5 7" id="KW-1133">Transmembrane helix</keyword>
<comment type="similarity">
    <text evidence="7">Belongs to the binding-protein-dependent transport system permease family.</text>
</comment>
<evidence type="ECO:0000259" key="8">
    <source>
        <dbReference type="PROSITE" id="PS50928"/>
    </source>
</evidence>
<evidence type="ECO:0000313" key="10">
    <source>
        <dbReference type="Proteomes" id="UP001056708"/>
    </source>
</evidence>
<feature type="domain" description="ABC transmembrane type-1" evidence="8">
    <location>
        <begin position="73"/>
        <end position="287"/>
    </location>
</feature>
<dbReference type="CDD" id="cd06261">
    <property type="entry name" value="TM_PBP2"/>
    <property type="match status" value="1"/>
</dbReference>
<dbReference type="Proteomes" id="UP001056708">
    <property type="component" value="Chromosome"/>
</dbReference>
<protein>
    <submittedName>
        <fullName evidence="9">Sugar ABC transporter permease</fullName>
    </submittedName>
</protein>
<organism evidence="9 10">
    <name type="scientific">Phormidium yuhuli AB48</name>
    <dbReference type="NCBI Taxonomy" id="2940671"/>
    <lineage>
        <taxon>Bacteria</taxon>
        <taxon>Bacillati</taxon>
        <taxon>Cyanobacteriota</taxon>
        <taxon>Cyanophyceae</taxon>
        <taxon>Oscillatoriophycideae</taxon>
        <taxon>Oscillatoriales</taxon>
        <taxon>Oscillatoriaceae</taxon>
        <taxon>Phormidium</taxon>
        <taxon>Phormidium yuhuli</taxon>
    </lineage>
</organism>
<evidence type="ECO:0000256" key="3">
    <source>
        <dbReference type="ARBA" id="ARBA00022475"/>
    </source>
</evidence>
<dbReference type="Pfam" id="PF00528">
    <property type="entry name" value="BPD_transp_1"/>
    <property type="match status" value="1"/>
</dbReference>
<dbReference type="Gene3D" id="1.10.3720.10">
    <property type="entry name" value="MetI-like"/>
    <property type="match status" value="1"/>
</dbReference>
<dbReference type="SUPFAM" id="SSF161098">
    <property type="entry name" value="MetI-like"/>
    <property type="match status" value="1"/>
</dbReference>
<evidence type="ECO:0000313" key="9">
    <source>
        <dbReference type="EMBL" id="USR90817.1"/>
    </source>
</evidence>
<evidence type="ECO:0000256" key="1">
    <source>
        <dbReference type="ARBA" id="ARBA00004651"/>
    </source>
</evidence>
<keyword evidence="3" id="KW-1003">Cell membrane</keyword>
<sequence length="302" mass="33451">MAQSNMRKRQQLTGWVLVLPAVLVLLLVYAYPIGRAFWLSLFTQNLGTQLEPVATGLGNYARIWGDGAFWNSIWNTTVFTVIALTLELILGMAIALVLNRSFRGRGVVRTIAILPWALPTAIMALAWTWIFNDQYGVVNDILMRLGLIDSGINWLGDPTLAMISVITADVWKTTSFVSILLLAGLQSIPQDLYEAHAIEGATPWQSFRQITLPLLMPQILIAALFRFAQSFGIFDLIQVMTEGGPGGSTQMVALYIYDNVRRYLDFGYGAALVVITFLILIAVVAIAFYVLERVRKSAGAEM</sequence>
<dbReference type="PROSITE" id="PS50928">
    <property type="entry name" value="ABC_TM1"/>
    <property type="match status" value="1"/>
</dbReference>
<keyword evidence="4 7" id="KW-0812">Transmembrane</keyword>
<keyword evidence="10" id="KW-1185">Reference proteome</keyword>
<evidence type="ECO:0000256" key="7">
    <source>
        <dbReference type="RuleBase" id="RU363032"/>
    </source>
</evidence>
<feature type="transmembrane region" description="Helical" evidence="7">
    <location>
        <begin position="266"/>
        <end position="291"/>
    </location>
</feature>
<dbReference type="PANTHER" id="PTHR43005">
    <property type="entry name" value="BLR7065 PROTEIN"/>
    <property type="match status" value="1"/>
</dbReference>
<dbReference type="InterPro" id="IPR035906">
    <property type="entry name" value="MetI-like_sf"/>
</dbReference>
<name>A0ABY5APN9_9CYAN</name>
<feature type="transmembrane region" description="Helical" evidence="7">
    <location>
        <begin position="12"/>
        <end position="31"/>
    </location>
</feature>
<evidence type="ECO:0000256" key="2">
    <source>
        <dbReference type="ARBA" id="ARBA00022448"/>
    </source>
</evidence>
<gene>
    <name evidence="9" type="ORF">NEA10_18655</name>
</gene>
<feature type="transmembrane region" description="Helical" evidence="7">
    <location>
        <begin position="73"/>
        <end position="98"/>
    </location>
</feature>
<evidence type="ECO:0000256" key="6">
    <source>
        <dbReference type="ARBA" id="ARBA00023136"/>
    </source>
</evidence>
<reference evidence="9" key="1">
    <citation type="submission" date="2022-06" db="EMBL/GenBank/DDBJ databases">
        <title>Genome sequence of Phormidium yuhuli AB48 isolated from an industrial photobioreactor environment.</title>
        <authorList>
            <person name="Qiu Y."/>
            <person name="Noonan A.J.C."/>
            <person name="Dofher K."/>
            <person name="Koch M."/>
            <person name="Kieft B."/>
            <person name="Lin X."/>
            <person name="Ziels R.M."/>
            <person name="Hallam S.J."/>
        </authorList>
    </citation>
    <scope>NUCLEOTIDE SEQUENCE</scope>
    <source>
        <strain evidence="9">AB48</strain>
    </source>
</reference>